<evidence type="ECO:0000313" key="12">
    <source>
        <dbReference type="Proteomes" id="UP001497623"/>
    </source>
</evidence>
<accession>A0AAV2QI68</accession>
<name>A0AAV2QI68_MEGNR</name>
<feature type="domain" description="C2H2-type" evidence="10">
    <location>
        <begin position="817"/>
        <end position="844"/>
    </location>
</feature>
<dbReference type="GO" id="GO:0000978">
    <property type="term" value="F:RNA polymerase II cis-regulatory region sequence-specific DNA binding"/>
    <property type="evidence" value="ECO:0007669"/>
    <property type="project" value="TreeGrafter"/>
</dbReference>
<dbReference type="InterPro" id="IPR050589">
    <property type="entry name" value="Ikaros_C2H2-ZF"/>
</dbReference>
<keyword evidence="4 8" id="KW-0863">Zinc-finger</keyword>
<dbReference type="GO" id="GO:0006357">
    <property type="term" value="P:regulation of transcription by RNA polymerase II"/>
    <property type="evidence" value="ECO:0007669"/>
    <property type="project" value="TreeGrafter"/>
</dbReference>
<keyword evidence="3" id="KW-0677">Repeat</keyword>
<reference evidence="11 12" key="1">
    <citation type="submission" date="2024-05" db="EMBL/GenBank/DDBJ databases">
        <authorList>
            <person name="Wallberg A."/>
        </authorList>
    </citation>
    <scope>NUCLEOTIDE SEQUENCE [LARGE SCALE GENOMIC DNA]</scope>
</reference>
<comment type="subcellular location">
    <subcellularLocation>
        <location evidence="1">Nucleus</location>
    </subcellularLocation>
</comment>
<sequence>MPTEVYTQKYTISPHCSEPRLYLLNTIDTNFQGPKCIITFSTEFENLATKNLPVTQKTTKKLGASKIHEKSVIHTTPTLSRFPWHNLTALAQNHDNYTPKKPGGQKLGQQNKNLAGPLGQPQLNMVNIDQYMDHLPHYHIILKKKIQTMPKMVQKIHAWSGQGDSEYNSTLRTMKIGVNGILQLPVTQKTTKKLGASKIHEKSVKHTTPTLSRFPWHNLTAVAQNHDDDAEDPQTSCTSPTRSNSPAVSQIKEEPVDNPSQEGDLTKETTITAKRELTGKEVSASEADLSQQEYTIQPTDFTRCIICQKATDEELQNLTIEGVKNFRKIVVNKDEEIGKRLLNEVLDIKIFLNKDPKYHLKCRQDFKLENNRRVPSKETDFSHCIICQEITGEKLFNVTERGFPTIQFAVSNRKDLIAKRLAIYVYSQEVFLSFLPKIHRTCRKYVNRQRVVKSIKKWESKMKIANKEEDEDIIDQETGKKLSGEEMLELIKQQKHNEKSIMNVSEISSIDFGTTCFICMKKRSKIGKEKYVSLDKDKYDKIKQKAKSLPDNALHIILNNKNSSERKLKFHKICYKTYLDKPVPKLNLNNLPYDIAFTCLIKQIEEPLFKQGKAFDVSELRNEYRHYLSEQGIKSTIKAFKLSDKLKRYYTVPPKRCLVKIHTEVAQSSVVYSKHLSEEELLLEIERLKMCRKGYEEADDSENEAEQNDTETKANQEALQEIIGQNVISSGGNSAITIDKVFRKYKKIVKPKEPEQEYRCSECDYKGNQERALVLHMKKHQRELENPKEIMCEECGKIFHSKEACSRHKLTHGTKTFLCSHCGKDFWDKYTLKKHVLTHTAEKKYECALCNMKFITQFYLKKHLLIHTDEKPLMCTICGYTCKQKDRLKDHMSKHSDERPYVCNICGKSFKFRQPLRTHMLLHGEKPCKCPECDFRCYTKGNLKAHMRKHTGEKVYKEKVYKAQVEKPVKQIKPVNVNPEMGSNYSNIESNSCNALYSYPVNTQDPRLYFPTTRHFPHIPSYLFSSAQSADSQ</sequence>
<evidence type="ECO:0000256" key="7">
    <source>
        <dbReference type="ARBA" id="ARBA00023242"/>
    </source>
</evidence>
<feature type="non-terminal residue" evidence="11">
    <location>
        <position position="1033"/>
    </location>
</feature>
<evidence type="ECO:0000256" key="4">
    <source>
        <dbReference type="ARBA" id="ARBA00022771"/>
    </source>
</evidence>
<dbReference type="Pfam" id="PF13894">
    <property type="entry name" value="zf-C2H2_4"/>
    <property type="match status" value="1"/>
</dbReference>
<dbReference type="Pfam" id="PF00096">
    <property type="entry name" value="zf-C2H2"/>
    <property type="match status" value="3"/>
</dbReference>
<dbReference type="InterPro" id="IPR036236">
    <property type="entry name" value="Znf_C2H2_sf"/>
</dbReference>
<proteinExistence type="predicted"/>
<evidence type="ECO:0000256" key="9">
    <source>
        <dbReference type="SAM" id="MobiDB-lite"/>
    </source>
</evidence>
<keyword evidence="6" id="KW-0238">DNA-binding</keyword>
<feature type="domain" description="C2H2-type" evidence="10">
    <location>
        <begin position="928"/>
        <end position="955"/>
    </location>
</feature>
<keyword evidence="7" id="KW-0539">Nucleus</keyword>
<dbReference type="Proteomes" id="UP001497623">
    <property type="component" value="Unassembled WGS sequence"/>
</dbReference>
<dbReference type="FunFam" id="3.30.160.60:FF:000446">
    <property type="entry name" value="Zinc finger protein"/>
    <property type="match status" value="1"/>
</dbReference>
<feature type="compositionally biased region" description="Polar residues" evidence="9">
    <location>
        <begin position="258"/>
        <end position="272"/>
    </location>
</feature>
<dbReference type="SMART" id="SM00355">
    <property type="entry name" value="ZnF_C2H2"/>
    <property type="match status" value="7"/>
</dbReference>
<keyword evidence="2" id="KW-0479">Metal-binding</keyword>
<keyword evidence="5" id="KW-0862">Zinc</keyword>
<feature type="compositionally biased region" description="Polar residues" evidence="9">
    <location>
        <begin position="233"/>
        <end position="248"/>
    </location>
</feature>
<gene>
    <name evidence="11" type="ORF">MNOR_LOCUS12346</name>
</gene>
<feature type="domain" description="C2H2-type" evidence="10">
    <location>
        <begin position="758"/>
        <end position="785"/>
    </location>
</feature>
<dbReference type="Pfam" id="PF13909">
    <property type="entry name" value="zf-H2C2_5"/>
    <property type="match status" value="2"/>
</dbReference>
<protein>
    <recommendedName>
        <fullName evidence="10">C2H2-type domain-containing protein</fullName>
    </recommendedName>
</protein>
<comment type="caution">
    <text evidence="11">The sequence shown here is derived from an EMBL/GenBank/DDBJ whole genome shotgun (WGS) entry which is preliminary data.</text>
</comment>
<evidence type="ECO:0000256" key="3">
    <source>
        <dbReference type="ARBA" id="ARBA00022737"/>
    </source>
</evidence>
<feature type="domain" description="C2H2-type" evidence="10">
    <location>
        <begin position="873"/>
        <end position="900"/>
    </location>
</feature>
<evidence type="ECO:0000256" key="1">
    <source>
        <dbReference type="ARBA" id="ARBA00004123"/>
    </source>
</evidence>
<dbReference type="PROSITE" id="PS50157">
    <property type="entry name" value="ZINC_FINGER_C2H2_2"/>
    <property type="match status" value="7"/>
</dbReference>
<keyword evidence="12" id="KW-1185">Reference proteome</keyword>
<feature type="domain" description="C2H2-type" evidence="10">
    <location>
        <begin position="901"/>
        <end position="923"/>
    </location>
</feature>
<dbReference type="InterPro" id="IPR013087">
    <property type="entry name" value="Znf_C2H2_type"/>
</dbReference>
<evidence type="ECO:0000256" key="5">
    <source>
        <dbReference type="ARBA" id="ARBA00022833"/>
    </source>
</evidence>
<dbReference type="FunFam" id="3.30.160.60:FF:000630">
    <property type="entry name" value="Zinc finger protein 180"/>
    <property type="match status" value="1"/>
</dbReference>
<dbReference type="PANTHER" id="PTHR24404">
    <property type="entry name" value="ZINC FINGER PROTEIN"/>
    <property type="match status" value="1"/>
</dbReference>
<dbReference type="GO" id="GO:0003700">
    <property type="term" value="F:DNA-binding transcription factor activity"/>
    <property type="evidence" value="ECO:0007669"/>
    <property type="project" value="TreeGrafter"/>
</dbReference>
<dbReference type="PANTHER" id="PTHR24404:SF114">
    <property type="entry name" value="KLUMPFUSS, ISOFORM B-RELATED"/>
    <property type="match status" value="1"/>
</dbReference>
<dbReference type="AlphaFoldDB" id="A0AAV2QI68"/>
<feature type="region of interest" description="Disordered" evidence="9">
    <location>
        <begin position="226"/>
        <end position="274"/>
    </location>
</feature>
<dbReference type="SUPFAM" id="SSF57667">
    <property type="entry name" value="beta-beta-alpha zinc fingers"/>
    <property type="match status" value="5"/>
</dbReference>
<dbReference type="GO" id="GO:0005634">
    <property type="term" value="C:nucleus"/>
    <property type="evidence" value="ECO:0007669"/>
    <property type="project" value="UniProtKB-SubCell"/>
</dbReference>
<evidence type="ECO:0000256" key="2">
    <source>
        <dbReference type="ARBA" id="ARBA00022723"/>
    </source>
</evidence>
<dbReference type="FunFam" id="3.30.160.60:FF:000870">
    <property type="entry name" value="zinc finger protein 197 isoform X1"/>
    <property type="match status" value="1"/>
</dbReference>
<organism evidence="11 12">
    <name type="scientific">Meganyctiphanes norvegica</name>
    <name type="common">Northern krill</name>
    <name type="synonym">Thysanopoda norvegica</name>
    <dbReference type="NCBI Taxonomy" id="48144"/>
    <lineage>
        <taxon>Eukaryota</taxon>
        <taxon>Metazoa</taxon>
        <taxon>Ecdysozoa</taxon>
        <taxon>Arthropoda</taxon>
        <taxon>Crustacea</taxon>
        <taxon>Multicrustacea</taxon>
        <taxon>Malacostraca</taxon>
        <taxon>Eumalacostraca</taxon>
        <taxon>Eucarida</taxon>
        <taxon>Euphausiacea</taxon>
        <taxon>Euphausiidae</taxon>
        <taxon>Meganyctiphanes</taxon>
    </lineage>
</organism>
<dbReference type="PROSITE" id="PS00028">
    <property type="entry name" value="ZINC_FINGER_C2H2_1"/>
    <property type="match status" value="6"/>
</dbReference>
<evidence type="ECO:0000256" key="8">
    <source>
        <dbReference type="PROSITE-ProRule" id="PRU00042"/>
    </source>
</evidence>
<dbReference type="Gene3D" id="3.30.160.60">
    <property type="entry name" value="Classic Zinc Finger"/>
    <property type="match status" value="6"/>
</dbReference>
<evidence type="ECO:0000313" key="11">
    <source>
        <dbReference type="EMBL" id="CAL4084193.1"/>
    </source>
</evidence>
<dbReference type="GO" id="GO:0008270">
    <property type="term" value="F:zinc ion binding"/>
    <property type="evidence" value="ECO:0007669"/>
    <property type="project" value="UniProtKB-KW"/>
</dbReference>
<evidence type="ECO:0000259" key="10">
    <source>
        <dbReference type="PROSITE" id="PS50157"/>
    </source>
</evidence>
<feature type="domain" description="C2H2-type" evidence="10">
    <location>
        <begin position="845"/>
        <end position="872"/>
    </location>
</feature>
<evidence type="ECO:0000256" key="6">
    <source>
        <dbReference type="ARBA" id="ARBA00023125"/>
    </source>
</evidence>
<feature type="domain" description="C2H2-type" evidence="10">
    <location>
        <begin position="790"/>
        <end position="812"/>
    </location>
</feature>
<dbReference type="EMBL" id="CAXKWB010006747">
    <property type="protein sequence ID" value="CAL4084193.1"/>
    <property type="molecule type" value="Genomic_DNA"/>
</dbReference>